<proteinExistence type="predicted"/>
<protein>
    <submittedName>
        <fullName evidence="1">Uncharacterized protein</fullName>
    </submittedName>
</protein>
<gene>
    <name evidence="1" type="ORF">NCU16645</name>
</gene>
<dbReference type="VEuPathDB" id="FungiDB:NCU16645"/>
<dbReference type="InParanoid" id="U9W312"/>
<dbReference type="KEGG" id="ncr:NCU16645"/>
<dbReference type="RefSeq" id="XP_011394033.1">
    <property type="nucleotide sequence ID" value="XM_011395731.1"/>
</dbReference>
<evidence type="ECO:0000313" key="2">
    <source>
        <dbReference type="Proteomes" id="UP000001805"/>
    </source>
</evidence>
<dbReference type="GeneID" id="23569572"/>
<evidence type="ECO:0000313" key="1">
    <source>
        <dbReference type="EMBL" id="ESA43197.1"/>
    </source>
</evidence>
<name>U9W312_NEUCR</name>
<dbReference type="AlphaFoldDB" id="U9W312"/>
<organism evidence="1 2">
    <name type="scientific">Neurospora crassa (strain ATCC 24698 / 74-OR23-1A / CBS 708.71 / DSM 1257 / FGSC 987)</name>
    <dbReference type="NCBI Taxonomy" id="367110"/>
    <lineage>
        <taxon>Eukaryota</taxon>
        <taxon>Fungi</taxon>
        <taxon>Dikarya</taxon>
        <taxon>Ascomycota</taxon>
        <taxon>Pezizomycotina</taxon>
        <taxon>Sordariomycetes</taxon>
        <taxon>Sordariomycetidae</taxon>
        <taxon>Sordariales</taxon>
        <taxon>Sordariaceae</taxon>
        <taxon>Neurospora</taxon>
    </lineage>
</organism>
<reference evidence="1 2" key="1">
    <citation type="journal article" date="2003" name="Nature">
        <title>The genome sequence of the filamentous fungus Neurospora crassa.</title>
        <authorList>
            <person name="Galagan J.E."/>
            <person name="Calvo S.E."/>
            <person name="Borkovich K.A."/>
            <person name="Selker E.U."/>
            <person name="Read N.D."/>
            <person name="Jaffe D."/>
            <person name="FitzHugh W."/>
            <person name="Ma L.J."/>
            <person name="Smirnov S."/>
            <person name="Purcell S."/>
            <person name="Rehman B."/>
            <person name="Elkins T."/>
            <person name="Engels R."/>
            <person name="Wang S."/>
            <person name="Nielsen C.B."/>
            <person name="Butler J."/>
            <person name="Endrizzi M."/>
            <person name="Qui D."/>
            <person name="Ianakiev P."/>
            <person name="Bell-Pedersen D."/>
            <person name="Nelson M.A."/>
            <person name="Werner-Washburne M."/>
            <person name="Selitrennikoff C.P."/>
            <person name="Kinsey J.A."/>
            <person name="Braun E.L."/>
            <person name="Zelter A."/>
            <person name="Schulte U."/>
            <person name="Kothe G.O."/>
            <person name="Jedd G."/>
            <person name="Mewes W."/>
            <person name="Staben C."/>
            <person name="Marcotte E."/>
            <person name="Greenberg D."/>
            <person name="Roy A."/>
            <person name="Foley K."/>
            <person name="Naylor J."/>
            <person name="Stange-Thomann N."/>
            <person name="Barrett R."/>
            <person name="Gnerre S."/>
            <person name="Kamal M."/>
            <person name="Kamvysselis M."/>
            <person name="Mauceli E."/>
            <person name="Bielke C."/>
            <person name="Rudd S."/>
            <person name="Frishman D."/>
            <person name="Krystofova S."/>
            <person name="Rasmussen C."/>
            <person name="Metzenberg R.L."/>
            <person name="Perkins D.D."/>
            <person name="Kroken S."/>
            <person name="Cogoni C."/>
            <person name="Macino G."/>
            <person name="Catcheside D."/>
            <person name="Li W."/>
            <person name="Pratt R.J."/>
            <person name="Osmani S.A."/>
            <person name="DeSouza C.P."/>
            <person name="Glass L."/>
            <person name="Orbach M.J."/>
            <person name="Berglund J.A."/>
            <person name="Voelker R."/>
            <person name="Yarden O."/>
            <person name="Plamann M."/>
            <person name="Seiler S."/>
            <person name="Dunlap J."/>
            <person name="Radford A."/>
            <person name="Aramayo R."/>
            <person name="Natvig D.O."/>
            <person name="Alex L.A."/>
            <person name="Mannhaupt G."/>
            <person name="Ebbole D.J."/>
            <person name="Freitag M."/>
            <person name="Paulsen I."/>
            <person name="Sachs M.S."/>
            <person name="Lander E.S."/>
            <person name="Nusbaum C."/>
            <person name="Birren B."/>
        </authorList>
    </citation>
    <scope>NUCLEOTIDE SEQUENCE [LARGE SCALE GENOMIC DNA]</scope>
    <source>
        <strain evidence="2">ATCC 24698 / 74-OR23-1A / CBS 708.71 / DSM 1257 / FGSC 987</strain>
    </source>
</reference>
<keyword evidence="2" id="KW-1185">Reference proteome</keyword>
<accession>U9W312</accession>
<sequence>MAGEHTDWKHDTRPLVPVAPNLSMHKTLRYVARSMETQSPHVSDGPEVQDPSPTSTVTWFIGLSEVGIRLSSPAAGNLRNLNLTSDFLAGN</sequence>
<dbReference type="Proteomes" id="UP000001805">
    <property type="component" value="Chromosome 3, Linkage Group III"/>
</dbReference>
<dbReference type="EMBL" id="CM002238">
    <property type="protein sequence ID" value="ESA43197.1"/>
    <property type="molecule type" value="Genomic_DNA"/>
</dbReference>